<dbReference type="GO" id="GO:0071916">
    <property type="term" value="F:dipeptide transmembrane transporter activity"/>
    <property type="evidence" value="ECO:0007669"/>
    <property type="project" value="TreeGrafter"/>
</dbReference>
<reference evidence="9 10" key="1">
    <citation type="submission" date="2019-05" db="EMBL/GenBank/DDBJ databases">
        <title>Draft genome sequence of Actinomadura geliboluensis A8036.</title>
        <authorList>
            <person name="Saricaoglu S."/>
            <person name="Isik K."/>
        </authorList>
    </citation>
    <scope>NUCLEOTIDE SEQUENCE [LARGE SCALE GENOMIC DNA]</scope>
    <source>
        <strain evidence="9 10">A8036</strain>
    </source>
</reference>
<dbReference type="Pfam" id="PF19300">
    <property type="entry name" value="BPD_transp_1_N"/>
    <property type="match status" value="1"/>
</dbReference>
<evidence type="ECO:0000256" key="2">
    <source>
        <dbReference type="ARBA" id="ARBA00022448"/>
    </source>
</evidence>
<dbReference type="CDD" id="cd06261">
    <property type="entry name" value="TM_PBP2"/>
    <property type="match status" value="1"/>
</dbReference>
<feature type="transmembrane region" description="Helical" evidence="7">
    <location>
        <begin position="301"/>
        <end position="327"/>
    </location>
</feature>
<evidence type="ECO:0000256" key="4">
    <source>
        <dbReference type="ARBA" id="ARBA00022692"/>
    </source>
</evidence>
<keyword evidence="3" id="KW-1003">Cell membrane</keyword>
<evidence type="ECO:0000256" key="7">
    <source>
        <dbReference type="RuleBase" id="RU363032"/>
    </source>
</evidence>
<evidence type="ECO:0000313" key="9">
    <source>
        <dbReference type="EMBL" id="TMR28067.1"/>
    </source>
</evidence>
<dbReference type="EMBL" id="VCKZ01000453">
    <property type="protein sequence ID" value="TMR28067.1"/>
    <property type="molecule type" value="Genomic_DNA"/>
</dbReference>
<feature type="transmembrane region" description="Helical" evidence="7">
    <location>
        <begin position="196"/>
        <end position="213"/>
    </location>
</feature>
<dbReference type="InterPro" id="IPR045621">
    <property type="entry name" value="BPD_transp_1_N"/>
</dbReference>
<comment type="caution">
    <text evidence="9">The sequence shown here is derived from an EMBL/GenBank/DDBJ whole genome shotgun (WGS) entry which is preliminary data.</text>
</comment>
<keyword evidence="6 7" id="KW-0472">Membrane</keyword>
<evidence type="ECO:0000259" key="8">
    <source>
        <dbReference type="PROSITE" id="PS50928"/>
    </source>
</evidence>
<evidence type="ECO:0000256" key="5">
    <source>
        <dbReference type="ARBA" id="ARBA00022989"/>
    </source>
</evidence>
<gene>
    <name evidence="9" type="ORF">ETD96_38170</name>
</gene>
<sequence>MKDTAPVAAATDTSVAAGRPARGAGRVRGLALMLASRASQLVLLLFAVSTLLFFLLRLTGDPATTLAGQDATPDQVAAVREQYGLDDPLVQQYATFIGRAAQLDFGTSVQSGANAFTEVLDRLPATLQLALLAVLLNMLIAIPLGAWIGARPDGRAQSAASGLVFIGQGMPGYVVGLVLIQIFAVRLGLLPSIGNGSAAAAILPAVSLAAFLIPRLTRVVSANVAETMDEDFVRTARAAGASRRTVIVRHVLPNALLGAAALVGTQLAILVSGALIIEVVFAWPGLGALMIDSVRQLDFPIVQAAVFTIAGLVFLTNTATDALLGILDPRLRRQR</sequence>
<protein>
    <submittedName>
        <fullName evidence="9">ABC transporter permease</fullName>
    </submittedName>
</protein>
<accession>A0A5S4G4Y4</accession>
<dbReference type="PANTHER" id="PTHR43163">
    <property type="entry name" value="DIPEPTIDE TRANSPORT SYSTEM PERMEASE PROTEIN DPPB-RELATED"/>
    <property type="match status" value="1"/>
</dbReference>
<feature type="transmembrane region" description="Helical" evidence="7">
    <location>
        <begin position="38"/>
        <end position="56"/>
    </location>
</feature>
<evidence type="ECO:0000313" key="10">
    <source>
        <dbReference type="Proteomes" id="UP000305238"/>
    </source>
</evidence>
<dbReference type="SUPFAM" id="SSF161098">
    <property type="entry name" value="MetI-like"/>
    <property type="match status" value="1"/>
</dbReference>
<dbReference type="GO" id="GO:0005886">
    <property type="term" value="C:plasma membrane"/>
    <property type="evidence" value="ECO:0007669"/>
    <property type="project" value="UniProtKB-SubCell"/>
</dbReference>
<keyword evidence="10" id="KW-1185">Reference proteome</keyword>
<feature type="transmembrane region" description="Helical" evidence="7">
    <location>
        <begin position="251"/>
        <end position="281"/>
    </location>
</feature>
<comment type="similarity">
    <text evidence="7">Belongs to the binding-protein-dependent transport system permease family.</text>
</comment>
<dbReference type="Gene3D" id="1.10.3720.10">
    <property type="entry name" value="MetI-like"/>
    <property type="match status" value="1"/>
</dbReference>
<dbReference type="RefSeq" id="WP_138641363.1">
    <property type="nucleotide sequence ID" value="NZ_JASWDG010000129.1"/>
</dbReference>
<dbReference type="AlphaFoldDB" id="A0A5S4G4Y4"/>
<dbReference type="OrthoDB" id="9778910at2"/>
<name>A0A5S4G4Y4_9ACTN</name>
<keyword evidence="4 7" id="KW-0812">Transmembrane</keyword>
<feature type="transmembrane region" description="Helical" evidence="7">
    <location>
        <begin position="162"/>
        <end position="184"/>
    </location>
</feature>
<feature type="domain" description="ABC transmembrane type-1" evidence="8">
    <location>
        <begin position="123"/>
        <end position="320"/>
    </location>
</feature>
<proteinExistence type="inferred from homology"/>
<organism evidence="9 10">
    <name type="scientific">Actinomadura geliboluensis</name>
    <dbReference type="NCBI Taxonomy" id="882440"/>
    <lineage>
        <taxon>Bacteria</taxon>
        <taxon>Bacillati</taxon>
        <taxon>Actinomycetota</taxon>
        <taxon>Actinomycetes</taxon>
        <taxon>Streptosporangiales</taxon>
        <taxon>Thermomonosporaceae</taxon>
        <taxon>Actinomadura</taxon>
    </lineage>
</organism>
<keyword evidence="2 7" id="KW-0813">Transport</keyword>
<dbReference type="InterPro" id="IPR035906">
    <property type="entry name" value="MetI-like_sf"/>
</dbReference>
<evidence type="ECO:0000256" key="1">
    <source>
        <dbReference type="ARBA" id="ARBA00004651"/>
    </source>
</evidence>
<evidence type="ECO:0000256" key="3">
    <source>
        <dbReference type="ARBA" id="ARBA00022475"/>
    </source>
</evidence>
<dbReference type="Proteomes" id="UP000305238">
    <property type="component" value="Unassembled WGS sequence"/>
</dbReference>
<keyword evidence="5 7" id="KW-1133">Transmembrane helix</keyword>
<dbReference type="PANTHER" id="PTHR43163:SF6">
    <property type="entry name" value="DIPEPTIDE TRANSPORT SYSTEM PERMEASE PROTEIN DPPB-RELATED"/>
    <property type="match status" value="1"/>
</dbReference>
<feature type="transmembrane region" description="Helical" evidence="7">
    <location>
        <begin position="129"/>
        <end position="150"/>
    </location>
</feature>
<dbReference type="InterPro" id="IPR000515">
    <property type="entry name" value="MetI-like"/>
</dbReference>
<dbReference type="Pfam" id="PF00528">
    <property type="entry name" value="BPD_transp_1"/>
    <property type="match status" value="1"/>
</dbReference>
<comment type="subcellular location">
    <subcellularLocation>
        <location evidence="1 7">Cell membrane</location>
        <topology evidence="1 7">Multi-pass membrane protein</topology>
    </subcellularLocation>
</comment>
<dbReference type="PROSITE" id="PS50928">
    <property type="entry name" value="ABC_TM1"/>
    <property type="match status" value="1"/>
</dbReference>
<evidence type="ECO:0000256" key="6">
    <source>
        <dbReference type="ARBA" id="ARBA00023136"/>
    </source>
</evidence>